<evidence type="ECO:0000256" key="1">
    <source>
        <dbReference type="ARBA" id="ARBA00023002"/>
    </source>
</evidence>
<dbReference type="eggNOG" id="COG0665">
    <property type="taxonomic scope" value="Bacteria"/>
</dbReference>
<dbReference type="SUPFAM" id="SSF51905">
    <property type="entry name" value="FAD/NAD(P)-binding domain"/>
    <property type="match status" value="1"/>
</dbReference>
<protein>
    <submittedName>
        <fullName evidence="3">Amino acid dehydrogenase</fullName>
    </submittedName>
</protein>
<keyword evidence="1" id="KW-0560">Oxidoreductase</keyword>
<dbReference type="AlphaFoldDB" id="A0A1U9KK31"/>
<dbReference type="InterPro" id="IPR036188">
    <property type="entry name" value="FAD/NAD-bd_sf"/>
</dbReference>
<organism evidence="3 4">
    <name type="scientific">Acetobacter aceti</name>
    <dbReference type="NCBI Taxonomy" id="435"/>
    <lineage>
        <taxon>Bacteria</taxon>
        <taxon>Pseudomonadati</taxon>
        <taxon>Pseudomonadota</taxon>
        <taxon>Alphaproteobacteria</taxon>
        <taxon>Acetobacterales</taxon>
        <taxon>Acetobacteraceae</taxon>
        <taxon>Acetobacter</taxon>
        <taxon>Acetobacter subgen. Acetobacter</taxon>
    </lineage>
</organism>
<feature type="domain" description="FAD dependent oxidoreductase" evidence="2">
    <location>
        <begin position="6"/>
        <end position="393"/>
    </location>
</feature>
<dbReference type="GO" id="GO:0016491">
    <property type="term" value="F:oxidoreductase activity"/>
    <property type="evidence" value="ECO:0007669"/>
    <property type="project" value="UniProtKB-KW"/>
</dbReference>
<accession>A0A1U9KK31</accession>
<evidence type="ECO:0000259" key="2">
    <source>
        <dbReference type="Pfam" id="PF01266"/>
    </source>
</evidence>
<evidence type="ECO:0000313" key="3">
    <source>
        <dbReference type="EMBL" id="AQS86096.1"/>
    </source>
</evidence>
<dbReference type="InterPro" id="IPR006076">
    <property type="entry name" value="FAD-dep_OxRdtase"/>
</dbReference>
<dbReference type="RefSeq" id="WP_077814102.1">
    <property type="nucleotide sequence ID" value="NZ_CP014692.1"/>
</dbReference>
<evidence type="ECO:0000313" key="4">
    <source>
        <dbReference type="Proteomes" id="UP000188937"/>
    </source>
</evidence>
<dbReference type="EMBL" id="CP014692">
    <property type="protein sequence ID" value="AQS86096.1"/>
    <property type="molecule type" value="Genomic_DNA"/>
</dbReference>
<dbReference type="Proteomes" id="UP000188937">
    <property type="component" value="Chromosome"/>
</dbReference>
<proteinExistence type="predicted"/>
<gene>
    <name evidence="3" type="ORF">A0U92_16560</name>
</gene>
<keyword evidence="4" id="KW-1185">Reference proteome</keyword>
<dbReference type="PANTHER" id="PTHR13847">
    <property type="entry name" value="SARCOSINE DEHYDROGENASE-RELATED"/>
    <property type="match status" value="1"/>
</dbReference>
<dbReference type="STRING" id="435.A0U92_16560"/>
<sequence length="420" mass="46413">MARSALVLGGGMVGVSTAWHLQQRGYDVVLVERGEPGRETSYGNAGLIQREAVEPYAFPHDFQKLVQVAFKQGNDVNYRLSDLAAIAPRLVEYWWNSGPKRYETITRGFEALIRHCLTEHDRMIDAAGAGDLVRHGGWTQIFRTEKGFADGAARARHLAREFGVEGRILDSATLARAEPALYRKMTGGVYWPSPYSVKDPGALVQRYADLFVAGGGKIVHGDARTLAHLASGWTVRTADGSVSAEQAVIALGPWSSDLTRSMGYKFPLFVKRGYHRHFKWNGHLNAPMIDTDAGVALLPMAQGLRVTTGAEFALRDAPPSWKQIIRSEKLAREMLDIGEAVETTPWIGSRPCVADMLPIIGEAPAHTGLWFHFGHAHQGFTLGPATGRLCAEMMKGETPYIDPLPYRPTRFRFGRRAFPF</sequence>
<dbReference type="GO" id="GO:0005737">
    <property type="term" value="C:cytoplasm"/>
    <property type="evidence" value="ECO:0007669"/>
    <property type="project" value="TreeGrafter"/>
</dbReference>
<dbReference type="Pfam" id="PF01266">
    <property type="entry name" value="DAO"/>
    <property type="match status" value="1"/>
</dbReference>
<reference evidence="3 4" key="1">
    <citation type="submission" date="2016-03" db="EMBL/GenBank/DDBJ databases">
        <title>Acetic acid bacteria sequencing.</title>
        <authorList>
            <person name="Brandt J."/>
            <person name="Jakob F."/>
            <person name="Vogel R.F."/>
        </authorList>
    </citation>
    <scope>NUCLEOTIDE SEQUENCE [LARGE SCALE GENOMIC DNA]</scope>
    <source>
        <strain evidence="3 4">TMW2.1153</strain>
    </source>
</reference>
<name>A0A1U9KK31_ACEAC</name>
<dbReference type="PANTHER" id="PTHR13847:SF289">
    <property type="entry name" value="GLYCINE OXIDASE"/>
    <property type="match status" value="1"/>
</dbReference>
<dbReference type="Gene3D" id="3.30.9.10">
    <property type="entry name" value="D-Amino Acid Oxidase, subunit A, domain 2"/>
    <property type="match status" value="1"/>
</dbReference>
<dbReference type="KEGG" id="aace:A0U92_16560"/>
<dbReference type="OrthoDB" id="9805337at2"/>
<dbReference type="Gene3D" id="3.50.50.60">
    <property type="entry name" value="FAD/NAD(P)-binding domain"/>
    <property type="match status" value="2"/>
</dbReference>